<evidence type="ECO:0000256" key="5">
    <source>
        <dbReference type="ARBA" id="ARBA00022842"/>
    </source>
</evidence>
<keyword evidence="8" id="KW-0129">CBS domain</keyword>
<feature type="transmembrane region" description="Helical" evidence="9">
    <location>
        <begin position="151"/>
        <end position="172"/>
    </location>
</feature>
<dbReference type="Pfam" id="PF01769">
    <property type="entry name" value="MgtE"/>
    <property type="match status" value="1"/>
</dbReference>
<dbReference type="EMBL" id="MHKB01000005">
    <property type="protein sequence ID" value="OGY79829.1"/>
    <property type="molecule type" value="Genomic_DNA"/>
</dbReference>
<dbReference type="Pfam" id="PF00571">
    <property type="entry name" value="CBS"/>
    <property type="match status" value="2"/>
</dbReference>
<organism evidence="11 12">
    <name type="scientific">Candidatus Kerfeldbacteria bacterium RIFCSPHIGHO2_02_FULL_42_14</name>
    <dbReference type="NCBI Taxonomy" id="1798540"/>
    <lineage>
        <taxon>Bacteria</taxon>
        <taxon>Candidatus Kerfeldiibacteriota</taxon>
    </lineage>
</organism>
<feature type="domain" description="CBS" evidence="10">
    <location>
        <begin position="65"/>
        <end position="123"/>
    </location>
</feature>
<gene>
    <name evidence="11" type="ORF">A3B74_04205</name>
</gene>
<dbReference type="GO" id="GO:0015095">
    <property type="term" value="F:magnesium ion transmembrane transporter activity"/>
    <property type="evidence" value="ECO:0007669"/>
    <property type="project" value="InterPro"/>
</dbReference>
<evidence type="ECO:0000313" key="12">
    <source>
        <dbReference type="Proteomes" id="UP000177165"/>
    </source>
</evidence>
<dbReference type="SMART" id="SM00116">
    <property type="entry name" value="CBS"/>
    <property type="match status" value="2"/>
</dbReference>
<dbReference type="SUPFAM" id="SSF54631">
    <property type="entry name" value="CBS-domain pair"/>
    <property type="match status" value="1"/>
</dbReference>
<dbReference type="AlphaFoldDB" id="A0A1G2ATH8"/>
<feature type="transmembrane region" description="Helical" evidence="9">
    <location>
        <begin position="178"/>
        <end position="202"/>
    </location>
</feature>
<dbReference type="InterPro" id="IPR000644">
    <property type="entry name" value="CBS_dom"/>
</dbReference>
<dbReference type="InterPro" id="IPR036739">
    <property type="entry name" value="SLC41_membr_dom_sf"/>
</dbReference>
<evidence type="ECO:0000256" key="9">
    <source>
        <dbReference type="SAM" id="Phobius"/>
    </source>
</evidence>
<evidence type="ECO:0000256" key="8">
    <source>
        <dbReference type="PROSITE-ProRule" id="PRU00703"/>
    </source>
</evidence>
<proteinExistence type="inferred from homology"/>
<dbReference type="InterPro" id="IPR006669">
    <property type="entry name" value="MgtE_transporter"/>
</dbReference>
<evidence type="ECO:0000259" key="10">
    <source>
        <dbReference type="PROSITE" id="PS51371"/>
    </source>
</evidence>
<comment type="similarity">
    <text evidence="2">Belongs to the SLC41A transporter family.</text>
</comment>
<feature type="transmembrane region" description="Helical" evidence="9">
    <location>
        <begin position="223"/>
        <end position="244"/>
    </location>
</feature>
<name>A0A1G2ATH8_9BACT</name>
<evidence type="ECO:0000256" key="6">
    <source>
        <dbReference type="ARBA" id="ARBA00022989"/>
    </source>
</evidence>
<dbReference type="PANTHER" id="PTHR43773">
    <property type="entry name" value="MAGNESIUM TRANSPORTER MGTE"/>
    <property type="match status" value="1"/>
</dbReference>
<dbReference type="GO" id="GO:0016020">
    <property type="term" value="C:membrane"/>
    <property type="evidence" value="ECO:0007669"/>
    <property type="project" value="UniProtKB-SubCell"/>
</dbReference>
<comment type="caution">
    <text evidence="11">The sequence shown here is derived from an EMBL/GenBank/DDBJ whole genome shotgun (WGS) entry which is preliminary data.</text>
</comment>
<evidence type="ECO:0000256" key="4">
    <source>
        <dbReference type="ARBA" id="ARBA00022692"/>
    </source>
</evidence>
<evidence type="ECO:0000256" key="2">
    <source>
        <dbReference type="ARBA" id="ARBA00009749"/>
    </source>
</evidence>
<keyword evidence="4 9" id="KW-0812">Transmembrane</keyword>
<evidence type="ECO:0000313" key="11">
    <source>
        <dbReference type="EMBL" id="OGY79829.1"/>
    </source>
</evidence>
<keyword evidence="5" id="KW-0460">Magnesium</keyword>
<keyword evidence="3" id="KW-0813">Transport</keyword>
<accession>A0A1G2ATH8</accession>
<evidence type="ECO:0000256" key="3">
    <source>
        <dbReference type="ARBA" id="ARBA00022448"/>
    </source>
</evidence>
<dbReference type="SUPFAM" id="SSF161093">
    <property type="entry name" value="MgtE membrane domain-like"/>
    <property type="match status" value="1"/>
</dbReference>
<comment type="subcellular location">
    <subcellularLocation>
        <location evidence="1">Membrane</location>
        <topology evidence="1">Multi-pass membrane protein</topology>
    </subcellularLocation>
</comment>
<sequence>MIRNVPTIHMSATVGQVEQLLLREITNFESVNYIYILNEAKRLKGVLSIKEVFRSKKYAPIKSLMRKNVISVRVHTDQERVALLALQHNIKAVPVVDKEDVFLGVITSDTILHILHNEAIEDILRVRGVLHKGSVDNILNLPLRTALKHRLPWLVLGLIGGIAVAGVVNSFADVLAKNFILAAFIPLIVYMADAVGAQMAVFMIRDLAFNLRLKFLKYFIRQAILAVMMGIIISTGLFILSTILYRNFEISFVLSVALFCAIISSLFTGLIVPYVFGKFRLDPANASGPIATILQDGLSITIYFTIASLIL</sequence>
<evidence type="ECO:0000256" key="1">
    <source>
        <dbReference type="ARBA" id="ARBA00004141"/>
    </source>
</evidence>
<keyword evidence="7 9" id="KW-0472">Membrane</keyword>
<dbReference type="Gene3D" id="3.10.580.10">
    <property type="entry name" value="CBS-domain"/>
    <property type="match status" value="1"/>
</dbReference>
<dbReference type="CDD" id="cd04606">
    <property type="entry name" value="CBS_pair_Mg_transporter"/>
    <property type="match status" value="1"/>
</dbReference>
<evidence type="ECO:0000256" key="7">
    <source>
        <dbReference type="ARBA" id="ARBA00023136"/>
    </source>
</evidence>
<dbReference type="STRING" id="1798540.A3B74_04205"/>
<dbReference type="PROSITE" id="PS51371">
    <property type="entry name" value="CBS"/>
    <property type="match status" value="2"/>
</dbReference>
<dbReference type="InterPro" id="IPR046342">
    <property type="entry name" value="CBS_dom_sf"/>
</dbReference>
<dbReference type="InterPro" id="IPR006667">
    <property type="entry name" value="SLC41_membr_dom"/>
</dbReference>
<dbReference type="Proteomes" id="UP000177165">
    <property type="component" value="Unassembled WGS sequence"/>
</dbReference>
<dbReference type="PANTHER" id="PTHR43773:SF1">
    <property type="entry name" value="MAGNESIUM TRANSPORTER MGTE"/>
    <property type="match status" value="1"/>
</dbReference>
<feature type="domain" description="CBS" evidence="10">
    <location>
        <begin position="1"/>
        <end position="63"/>
    </location>
</feature>
<reference evidence="11 12" key="1">
    <citation type="journal article" date="2016" name="Nat. Commun.">
        <title>Thousands of microbial genomes shed light on interconnected biogeochemical processes in an aquifer system.</title>
        <authorList>
            <person name="Anantharaman K."/>
            <person name="Brown C.T."/>
            <person name="Hug L.A."/>
            <person name="Sharon I."/>
            <person name="Castelle C.J."/>
            <person name="Probst A.J."/>
            <person name="Thomas B.C."/>
            <person name="Singh A."/>
            <person name="Wilkins M.J."/>
            <person name="Karaoz U."/>
            <person name="Brodie E.L."/>
            <person name="Williams K.H."/>
            <person name="Hubbard S.S."/>
            <person name="Banfield J.F."/>
        </authorList>
    </citation>
    <scope>NUCLEOTIDE SEQUENCE [LARGE SCALE GENOMIC DNA]</scope>
</reference>
<protein>
    <recommendedName>
        <fullName evidence="10">CBS domain-containing protein</fullName>
    </recommendedName>
</protein>
<dbReference type="Gene3D" id="1.10.357.20">
    <property type="entry name" value="SLC41 divalent cation transporters, integral membrane domain"/>
    <property type="match status" value="1"/>
</dbReference>
<feature type="transmembrane region" description="Helical" evidence="9">
    <location>
        <begin position="250"/>
        <end position="276"/>
    </location>
</feature>
<keyword evidence="6 9" id="KW-1133">Transmembrane helix</keyword>